<dbReference type="Proteomes" id="UP000800094">
    <property type="component" value="Unassembled WGS sequence"/>
</dbReference>
<dbReference type="AlphaFoldDB" id="A0A6A6IGD3"/>
<reference evidence="2" key="1">
    <citation type="journal article" date="2020" name="Stud. Mycol.">
        <title>101 Dothideomycetes genomes: a test case for predicting lifestyles and emergence of pathogens.</title>
        <authorList>
            <person name="Haridas S."/>
            <person name="Albert R."/>
            <person name="Binder M."/>
            <person name="Bloem J."/>
            <person name="Labutti K."/>
            <person name="Salamov A."/>
            <person name="Andreopoulos B."/>
            <person name="Baker S."/>
            <person name="Barry K."/>
            <person name="Bills G."/>
            <person name="Bluhm B."/>
            <person name="Cannon C."/>
            <person name="Castanera R."/>
            <person name="Culley D."/>
            <person name="Daum C."/>
            <person name="Ezra D."/>
            <person name="Gonzalez J."/>
            <person name="Henrissat B."/>
            <person name="Kuo A."/>
            <person name="Liang C."/>
            <person name="Lipzen A."/>
            <person name="Lutzoni F."/>
            <person name="Magnuson J."/>
            <person name="Mondo S."/>
            <person name="Nolan M."/>
            <person name="Ohm R."/>
            <person name="Pangilinan J."/>
            <person name="Park H.-J."/>
            <person name="Ramirez L."/>
            <person name="Alfaro M."/>
            <person name="Sun H."/>
            <person name="Tritt A."/>
            <person name="Yoshinaga Y."/>
            <person name="Zwiers L.-H."/>
            <person name="Turgeon B."/>
            <person name="Goodwin S."/>
            <person name="Spatafora J."/>
            <person name="Crous P."/>
            <person name="Grigoriev I."/>
        </authorList>
    </citation>
    <scope>NUCLEOTIDE SEQUENCE</scope>
    <source>
        <strain evidence="2">CBS 122368</strain>
    </source>
</reference>
<feature type="transmembrane region" description="Helical" evidence="1">
    <location>
        <begin position="121"/>
        <end position="142"/>
    </location>
</feature>
<dbReference type="EMBL" id="ML987195">
    <property type="protein sequence ID" value="KAF2249466.1"/>
    <property type="molecule type" value="Genomic_DNA"/>
</dbReference>
<name>A0A6A6IGD3_9PLEO</name>
<protein>
    <submittedName>
        <fullName evidence="2">Uncharacterized protein</fullName>
    </submittedName>
</protein>
<feature type="transmembrane region" description="Helical" evidence="1">
    <location>
        <begin position="51"/>
        <end position="69"/>
    </location>
</feature>
<dbReference type="OrthoDB" id="5405107at2759"/>
<feature type="transmembrane region" description="Helical" evidence="1">
    <location>
        <begin position="76"/>
        <end position="94"/>
    </location>
</feature>
<organism evidence="2 3">
    <name type="scientific">Trematosphaeria pertusa</name>
    <dbReference type="NCBI Taxonomy" id="390896"/>
    <lineage>
        <taxon>Eukaryota</taxon>
        <taxon>Fungi</taxon>
        <taxon>Dikarya</taxon>
        <taxon>Ascomycota</taxon>
        <taxon>Pezizomycotina</taxon>
        <taxon>Dothideomycetes</taxon>
        <taxon>Pleosporomycetidae</taxon>
        <taxon>Pleosporales</taxon>
        <taxon>Massarineae</taxon>
        <taxon>Trematosphaeriaceae</taxon>
        <taxon>Trematosphaeria</taxon>
    </lineage>
</organism>
<gene>
    <name evidence="2" type="ORF">BU26DRAFT_426735</name>
</gene>
<evidence type="ECO:0000313" key="3">
    <source>
        <dbReference type="Proteomes" id="UP000800094"/>
    </source>
</evidence>
<keyword evidence="3" id="KW-1185">Reference proteome</keyword>
<keyword evidence="1" id="KW-0812">Transmembrane</keyword>
<evidence type="ECO:0000313" key="2">
    <source>
        <dbReference type="EMBL" id="KAF2249466.1"/>
    </source>
</evidence>
<proteinExistence type="predicted"/>
<dbReference type="RefSeq" id="XP_033684470.1">
    <property type="nucleotide sequence ID" value="XM_033823693.1"/>
</dbReference>
<sequence>MIGLLLVSGYGMYHCYHIITRFRQYEEQTDKVAEYFDTVAQRLYRTRTTQMGATIAVLISFVTAELLVCIHNQKHLVAAALFNTAILFFSRTQMANFWNDRNQLRVPFIEKFNEAIEGSEIVVKVLGWLCGAWFVAGFLWLCGM</sequence>
<accession>A0A6A6IGD3</accession>
<keyword evidence="1" id="KW-1133">Transmembrane helix</keyword>
<dbReference type="GeneID" id="54577023"/>
<evidence type="ECO:0000256" key="1">
    <source>
        <dbReference type="SAM" id="Phobius"/>
    </source>
</evidence>
<keyword evidence="1" id="KW-0472">Membrane</keyword>